<organism evidence="1 2">
    <name type="scientific">Rotaria magnacalcarata</name>
    <dbReference type="NCBI Taxonomy" id="392030"/>
    <lineage>
        <taxon>Eukaryota</taxon>
        <taxon>Metazoa</taxon>
        <taxon>Spiralia</taxon>
        <taxon>Gnathifera</taxon>
        <taxon>Rotifera</taxon>
        <taxon>Eurotatoria</taxon>
        <taxon>Bdelloidea</taxon>
        <taxon>Philodinida</taxon>
        <taxon>Philodinidae</taxon>
        <taxon>Rotaria</taxon>
    </lineage>
</organism>
<dbReference type="EMBL" id="CAJNRE010005185">
    <property type="protein sequence ID" value="CAF2042802.1"/>
    <property type="molecule type" value="Genomic_DNA"/>
</dbReference>
<proteinExistence type="predicted"/>
<comment type="caution">
    <text evidence="1">The sequence shown here is derived from an EMBL/GenBank/DDBJ whole genome shotgun (WGS) entry which is preliminary data.</text>
</comment>
<dbReference type="AlphaFoldDB" id="A0A816P2Q4"/>
<protein>
    <submittedName>
        <fullName evidence="1">Uncharacterized protein</fullName>
    </submittedName>
</protein>
<dbReference type="Proteomes" id="UP000663824">
    <property type="component" value="Unassembled WGS sequence"/>
</dbReference>
<sequence length="83" mass="8967">MEGNHLNQIIQNNMLQHAFVVNDNLLAVSPVQQGYVYDGHGATGSLVLIGFLAGEPIYRTTHTAAHHMEKAVSAIPLGLKCET</sequence>
<accession>A0A816P2Q4</accession>
<evidence type="ECO:0000313" key="1">
    <source>
        <dbReference type="EMBL" id="CAF2042802.1"/>
    </source>
</evidence>
<reference evidence="1" key="1">
    <citation type="submission" date="2021-02" db="EMBL/GenBank/DDBJ databases">
        <authorList>
            <person name="Nowell W R."/>
        </authorList>
    </citation>
    <scope>NUCLEOTIDE SEQUENCE</scope>
</reference>
<name>A0A816P2Q4_9BILA</name>
<gene>
    <name evidence="1" type="ORF">MBJ925_LOCUS11661</name>
</gene>
<evidence type="ECO:0000313" key="2">
    <source>
        <dbReference type="Proteomes" id="UP000663824"/>
    </source>
</evidence>